<sequence>MGFYMRMICILIALFFSPFSFSFDCYDKAGNDYQIDPDLLRAVAFRESSFQPNAINQASPTRYAIGLMQIHSQNFNELAQYGITENQLRLDPCMNIYTGAFYLAKFIRIQGDIWKGVGAYNAGLKKSEAQEQKRNQYALEVYHIYLNIKKNN</sequence>
<feature type="chain" id="PRO_5040411582" evidence="1">
    <location>
        <begin position="23"/>
        <end position="152"/>
    </location>
</feature>
<evidence type="ECO:0000313" key="4">
    <source>
        <dbReference type="Proteomes" id="UP000834611"/>
    </source>
</evidence>
<comment type="caution">
    <text evidence="3">The sequence shown here is derived from an EMBL/GenBank/DDBJ whole genome shotgun (WGS) entry which is preliminary data.</text>
</comment>
<accession>A0A9N8D3I1</accession>
<dbReference type="InterPro" id="IPR008258">
    <property type="entry name" value="Transglycosylase_SLT_dom_1"/>
</dbReference>
<protein>
    <submittedName>
        <fullName evidence="3">Lytic transglycosylase</fullName>
    </submittedName>
</protein>
<name>A0A9N8D3I1_PRORE</name>
<organism evidence="3 4">
    <name type="scientific">Providencia rettgeri</name>
    <dbReference type="NCBI Taxonomy" id="587"/>
    <lineage>
        <taxon>Bacteria</taxon>
        <taxon>Pseudomonadati</taxon>
        <taxon>Pseudomonadota</taxon>
        <taxon>Gammaproteobacteria</taxon>
        <taxon>Enterobacterales</taxon>
        <taxon>Morganellaceae</taxon>
        <taxon>Providencia</taxon>
    </lineage>
</organism>
<dbReference type="Pfam" id="PF01464">
    <property type="entry name" value="SLT"/>
    <property type="match status" value="1"/>
</dbReference>
<dbReference type="Gene3D" id="1.10.530.10">
    <property type="match status" value="1"/>
</dbReference>
<dbReference type="SUPFAM" id="SSF53955">
    <property type="entry name" value="Lysozyme-like"/>
    <property type="match status" value="1"/>
</dbReference>
<feature type="signal peptide" evidence="1">
    <location>
        <begin position="1"/>
        <end position="22"/>
    </location>
</feature>
<dbReference type="CDD" id="cd13400">
    <property type="entry name" value="LT_IagB-like"/>
    <property type="match status" value="1"/>
</dbReference>
<keyword evidence="1" id="KW-0732">Signal</keyword>
<dbReference type="EMBL" id="CAHPSF010000020">
    <property type="protein sequence ID" value="CAB5718806.1"/>
    <property type="molecule type" value="Genomic_DNA"/>
</dbReference>
<gene>
    <name evidence="3" type="ORF">GHA_04465</name>
</gene>
<proteinExistence type="predicted"/>
<evidence type="ECO:0000259" key="2">
    <source>
        <dbReference type="Pfam" id="PF01464"/>
    </source>
</evidence>
<dbReference type="InterPro" id="IPR023346">
    <property type="entry name" value="Lysozyme-like_dom_sf"/>
</dbReference>
<evidence type="ECO:0000256" key="1">
    <source>
        <dbReference type="SAM" id="SignalP"/>
    </source>
</evidence>
<dbReference type="Proteomes" id="UP000834611">
    <property type="component" value="Unassembled WGS sequence"/>
</dbReference>
<reference evidence="3" key="1">
    <citation type="submission" date="2020-05" db="EMBL/GenBank/DDBJ databases">
        <authorList>
            <person name="Delgado-Blas J."/>
        </authorList>
    </citation>
    <scope>NUCLEOTIDE SEQUENCE</scope>
    <source>
        <strain evidence="3">BB1453</strain>
    </source>
</reference>
<dbReference type="AlphaFoldDB" id="A0A9N8D3I1"/>
<feature type="domain" description="Transglycosylase SLT" evidence="2">
    <location>
        <begin position="25"/>
        <end position="136"/>
    </location>
</feature>
<evidence type="ECO:0000313" key="3">
    <source>
        <dbReference type="EMBL" id="CAB5718806.1"/>
    </source>
</evidence>